<name>A0ABV4R237_9ACTN</name>
<evidence type="ECO:0000313" key="3">
    <source>
        <dbReference type="Proteomes" id="UP001569904"/>
    </source>
</evidence>
<dbReference type="Proteomes" id="UP001569904">
    <property type="component" value="Unassembled WGS sequence"/>
</dbReference>
<keyword evidence="3" id="KW-1185">Reference proteome</keyword>
<reference evidence="2 3" key="1">
    <citation type="submission" date="2023-11" db="EMBL/GenBank/DDBJ databases">
        <title>Actinomadura monticuli sp. nov., isolated from volcanic ash.</title>
        <authorList>
            <person name="Lee S.D."/>
            <person name="Yang H."/>
            <person name="Kim I.S."/>
        </authorList>
    </citation>
    <scope>NUCLEOTIDE SEQUENCE [LARGE SCALE GENOMIC DNA]</scope>
    <source>
        <strain evidence="2 3">DSM 45346</strain>
    </source>
</reference>
<evidence type="ECO:0000256" key="1">
    <source>
        <dbReference type="SAM" id="MobiDB-lite"/>
    </source>
</evidence>
<feature type="compositionally biased region" description="Acidic residues" evidence="1">
    <location>
        <begin position="90"/>
        <end position="104"/>
    </location>
</feature>
<feature type="compositionally biased region" description="Basic and acidic residues" evidence="1">
    <location>
        <begin position="1"/>
        <end position="11"/>
    </location>
</feature>
<feature type="compositionally biased region" description="Acidic residues" evidence="1">
    <location>
        <begin position="12"/>
        <end position="27"/>
    </location>
</feature>
<dbReference type="RefSeq" id="WP_371943715.1">
    <property type="nucleotide sequence ID" value="NZ_JAXCEH010000018.1"/>
</dbReference>
<comment type="caution">
    <text evidence="2">The sequence shown here is derived from an EMBL/GenBank/DDBJ whole genome shotgun (WGS) entry which is preliminary data.</text>
</comment>
<feature type="compositionally biased region" description="Basic and acidic residues" evidence="1">
    <location>
        <begin position="76"/>
        <end position="89"/>
    </location>
</feature>
<protein>
    <recommendedName>
        <fullName evidence="4">DUF5709 domain-containing protein</fullName>
    </recommendedName>
</protein>
<evidence type="ECO:0008006" key="4">
    <source>
        <dbReference type="Google" id="ProtNLM"/>
    </source>
</evidence>
<gene>
    <name evidence="2" type="ORF">SM436_25055</name>
</gene>
<accession>A0ABV4R237</accession>
<dbReference type="EMBL" id="JAXCEH010000018">
    <property type="protein sequence ID" value="MFA1556964.1"/>
    <property type="molecule type" value="Genomic_DNA"/>
</dbReference>
<proteinExistence type="predicted"/>
<sequence length="104" mass="11867">MTDRDRFRGQDPDNEFSQDDYPTEDEMSSSMGGQDEWSRSMRQDQGGRASDAESEYTYEQGGYFGQDETSSNMHGDGMRGHRPDRKPGSFDEDDEFGDEEIGGW</sequence>
<evidence type="ECO:0000313" key="2">
    <source>
        <dbReference type="EMBL" id="MFA1556964.1"/>
    </source>
</evidence>
<organism evidence="2 3">
    <name type="scientific">Actinomadura chokoriensis</name>
    <dbReference type="NCBI Taxonomy" id="454156"/>
    <lineage>
        <taxon>Bacteria</taxon>
        <taxon>Bacillati</taxon>
        <taxon>Actinomycetota</taxon>
        <taxon>Actinomycetes</taxon>
        <taxon>Streptosporangiales</taxon>
        <taxon>Thermomonosporaceae</taxon>
        <taxon>Actinomadura</taxon>
    </lineage>
</organism>
<feature type="region of interest" description="Disordered" evidence="1">
    <location>
        <begin position="1"/>
        <end position="104"/>
    </location>
</feature>